<dbReference type="Pfam" id="PF17428">
    <property type="entry name" value="DUF5412"/>
    <property type="match status" value="1"/>
</dbReference>
<evidence type="ECO:0000256" key="1">
    <source>
        <dbReference type="SAM" id="Phobius"/>
    </source>
</evidence>
<reference evidence="3" key="1">
    <citation type="submission" date="2017-04" db="EMBL/GenBank/DDBJ databases">
        <authorList>
            <person name="Varghese N."/>
            <person name="Submissions S."/>
        </authorList>
    </citation>
    <scope>NUCLEOTIDE SEQUENCE [LARGE SCALE GENOMIC DNA]</scope>
    <source>
        <strain evidence="3">DSM 20463</strain>
    </source>
</reference>
<keyword evidence="1" id="KW-1133">Transmembrane helix</keyword>
<keyword evidence="1" id="KW-0812">Transmembrane</keyword>
<proteinExistence type="predicted"/>
<sequence length="134" mass="16040">MKKFYIIFLIGISTTILFFTLIYLYFLSPIIFFVEYDPENIIGSYSSPNRKNVINFYLKNGGSLSHDSVVGTYSSLDENENEIKFFFEYPCFQVNVKEWYDEDTVLLEWYDPQIETNKTLKIDFKKSLHHFRKH</sequence>
<keyword evidence="1" id="KW-0472">Membrane</keyword>
<name>A0A1W1UI44_PEPAS</name>
<evidence type="ECO:0000313" key="2">
    <source>
        <dbReference type="EMBL" id="SMB80740.1"/>
    </source>
</evidence>
<accession>A0A1W1UI44</accession>
<evidence type="ECO:0000313" key="3">
    <source>
        <dbReference type="Proteomes" id="UP000192368"/>
    </source>
</evidence>
<dbReference type="InterPro" id="IPR035406">
    <property type="entry name" value="DUF5412"/>
</dbReference>
<keyword evidence="3" id="KW-1185">Reference proteome</keyword>
<organism evidence="2 3">
    <name type="scientific">Peptoniphilus asaccharolyticus DSM 20463</name>
    <dbReference type="NCBI Taxonomy" id="573058"/>
    <lineage>
        <taxon>Bacteria</taxon>
        <taxon>Bacillati</taxon>
        <taxon>Bacillota</taxon>
        <taxon>Tissierellia</taxon>
        <taxon>Tissierellales</taxon>
        <taxon>Peptoniphilaceae</taxon>
        <taxon>Peptoniphilus</taxon>
    </lineage>
</organism>
<feature type="transmembrane region" description="Helical" evidence="1">
    <location>
        <begin position="6"/>
        <end position="26"/>
    </location>
</feature>
<dbReference type="AlphaFoldDB" id="A0A1W1UI44"/>
<dbReference type="EMBL" id="FWWR01000009">
    <property type="protein sequence ID" value="SMB80740.1"/>
    <property type="molecule type" value="Genomic_DNA"/>
</dbReference>
<dbReference type="OrthoDB" id="2084557at2"/>
<protein>
    <submittedName>
        <fullName evidence="2">Uncharacterized protein</fullName>
    </submittedName>
</protein>
<dbReference type="RefSeq" id="WP_084229979.1">
    <property type="nucleotide sequence ID" value="NZ_FWWR01000009.1"/>
</dbReference>
<gene>
    <name evidence="2" type="ORF">SAMN00017477_0275</name>
</gene>
<dbReference type="Proteomes" id="UP000192368">
    <property type="component" value="Unassembled WGS sequence"/>
</dbReference>